<keyword evidence="1" id="KW-0813">Transport</keyword>
<dbReference type="CDD" id="cd03255">
    <property type="entry name" value="ABC_MJ0796_LolCDE_FtsE"/>
    <property type="match status" value="1"/>
</dbReference>
<evidence type="ECO:0000256" key="2">
    <source>
        <dbReference type="ARBA" id="ARBA00022741"/>
    </source>
</evidence>
<gene>
    <name evidence="5" type="primary">metN</name>
    <name evidence="5" type="ORF">BFL34_02119</name>
</gene>
<dbReference type="PROSITE" id="PS00211">
    <property type="entry name" value="ABC_TRANSPORTER_1"/>
    <property type="match status" value="1"/>
</dbReference>
<dbReference type="SUPFAM" id="SSF52540">
    <property type="entry name" value="P-loop containing nucleoside triphosphate hydrolases"/>
    <property type="match status" value="1"/>
</dbReference>
<comment type="caution">
    <text evidence="5">The sequence shown here is derived from an EMBL/GenBank/DDBJ whole genome shotgun (WGS) entry which is preliminary data.</text>
</comment>
<reference evidence="5 6" key="1">
    <citation type="submission" date="2016-08" db="EMBL/GenBank/DDBJ databases">
        <title>Genome sequence of Clavibacter michiganensis spp strain CFBP7494.</title>
        <authorList>
            <person name="Thapa S.P."/>
            <person name="Coaker G."/>
            <person name="Jacques M.-A."/>
        </authorList>
    </citation>
    <scope>NUCLEOTIDE SEQUENCE [LARGE SCALE GENOMIC DNA]</scope>
    <source>
        <strain evidence="5">CFBP7494</strain>
    </source>
</reference>
<dbReference type="GO" id="GO:0016887">
    <property type="term" value="F:ATP hydrolysis activity"/>
    <property type="evidence" value="ECO:0007669"/>
    <property type="project" value="InterPro"/>
</dbReference>
<evidence type="ECO:0000259" key="4">
    <source>
        <dbReference type="PROSITE" id="PS50893"/>
    </source>
</evidence>
<dbReference type="Gene3D" id="3.40.50.300">
    <property type="entry name" value="P-loop containing nucleotide triphosphate hydrolases"/>
    <property type="match status" value="1"/>
</dbReference>
<organism evidence="5 6">
    <name type="scientific">Clavibacter michiganensis</name>
    <dbReference type="NCBI Taxonomy" id="28447"/>
    <lineage>
        <taxon>Bacteria</taxon>
        <taxon>Bacillati</taxon>
        <taxon>Actinomycetota</taxon>
        <taxon>Actinomycetes</taxon>
        <taxon>Micrococcales</taxon>
        <taxon>Microbacteriaceae</taxon>
        <taxon>Clavibacter</taxon>
    </lineage>
</organism>
<dbReference type="Proteomes" id="UP000194837">
    <property type="component" value="Unassembled WGS sequence"/>
</dbReference>
<evidence type="ECO:0000256" key="3">
    <source>
        <dbReference type="ARBA" id="ARBA00022840"/>
    </source>
</evidence>
<name>A0A251Y6T8_9MICO</name>
<sequence>MIHLDDVTLTFPDGDSRITAVDHVSLTAPAGVVTGITGPSGSGKSSILAVAATLIRPDSGRVLIGDVDAATLSRKEATALRRDGIGIVFQQSNLVPSLTAREQLLVMAELGGGGRRDRTVVRRRADALLDAVGLMAHAGKRPAQLSGGQRQRVAIARALVNDPSVLLVDEPTSALDQERGAEIMDLIAQLTHGQGTATLLVTHDLVHRAALDRLVTVVDGRIADVDEPGRAQSVPRTAYSTTSSR</sequence>
<protein>
    <submittedName>
        <fullName evidence="5">Methionine import ATP-binding protein MetN</fullName>
    </submittedName>
</protein>
<evidence type="ECO:0000256" key="1">
    <source>
        <dbReference type="ARBA" id="ARBA00022448"/>
    </source>
</evidence>
<dbReference type="PROSITE" id="PS50893">
    <property type="entry name" value="ABC_TRANSPORTER_2"/>
    <property type="match status" value="1"/>
</dbReference>
<evidence type="ECO:0000313" key="6">
    <source>
        <dbReference type="Proteomes" id="UP000194837"/>
    </source>
</evidence>
<dbReference type="InterPro" id="IPR015854">
    <property type="entry name" value="ABC_transpr_LolD-like"/>
</dbReference>
<evidence type="ECO:0000313" key="5">
    <source>
        <dbReference type="EMBL" id="OUE19971.1"/>
    </source>
</evidence>
<dbReference type="InterPro" id="IPR003593">
    <property type="entry name" value="AAA+_ATPase"/>
</dbReference>
<dbReference type="GO" id="GO:0022857">
    <property type="term" value="F:transmembrane transporter activity"/>
    <property type="evidence" value="ECO:0007669"/>
    <property type="project" value="TreeGrafter"/>
</dbReference>
<proteinExistence type="predicted"/>
<dbReference type="InterPro" id="IPR017911">
    <property type="entry name" value="MacB-like_ATP-bd"/>
</dbReference>
<dbReference type="InterPro" id="IPR017871">
    <property type="entry name" value="ABC_transporter-like_CS"/>
</dbReference>
<accession>A0A251Y6T8</accession>
<dbReference type="EMBL" id="MDJW01000009">
    <property type="protein sequence ID" value="OUE19971.1"/>
    <property type="molecule type" value="Genomic_DNA"/>
</dbReference>
<dbReference type="RefSeq" id="WP_086521823.1">
    <property type="nucleotide sequence ID" value="NZ_MDJW01000009.1"/>
</dbReference>
<dbReference type="GO" id="GO:0005886">
    <property type="term" value="C:plasma membrane"/>
    <property type="evidence" value="ECO:0007669"/>
    <property type="project" value="TreeGrafter"/>
</dbReference>
<dbReference type="InterPro" id="IPR003439">
    <property type="entry name" value="ABC_transporter-like_ATP-bd"/>
</dbReference>
<feature type="domain" description="ABC transporter" evidence="4">
    <location>
        <begin position="2"/>
        <end position="244"/>
    </location>
</feature>
<dbReference type="AlphaFoldDB" id="A0A251Y6T8"/>
<dbReference type="InterPro" id="IPR027417">
    <property type="entry name" value="P-loop_NTPase"/>
</dbReference>
<dbReference type="Pfam" id="PF00005">
    <property type="entry name" value="ABC_tran"/>
    <property type="match status" value="1"/>
</dbReference>
<keyword evidence="3 5" id="KW-0067">ATP-binding</keyword>
<dbReference type="SMART" id="SM00382">
    <property type="entry name" value="AAA"/>
    <property type="match status" value="1"/>
</dbReference>
<keyword evidence="2" id="KW-0547">Nucleotide-binding</keyword>
<dbReference type="GO" id="GO:0005524">
    <property type="term" value="F:ATP binding"/>
    <property type="evidence" value="ECO:0007669"/>
    <property type="project" value="UniProtKB-KW"/>
</dbReference>
<dbReference type="PANTHER" id="PTHR24220:SF685">
    <property type="entry name" value="ABC TRANSPORTER RELATED"/>
    <property type="match status" value="1"/>
</dbReference>
<dbReference type="PANTHER" id="PTHR24220">
    <property type="entry name" value="IMPORT ATP-BINDING PROTEIN"/>
    <property type="match status" value="1"/>
</dbReference>